<evidence type="ECO:0000313" key="2">
    <source>
        <dbReference type="Proteomes" id="UP000251960"/>
    </source>
</evidence>
<proteinExistence type="predicted"/>
<accession>A0A3L6EEF5</accession>
<name>A0A3L6EBU1_MAIZE</name>
<dbReference type="AlphaFoldDB" id="A0A3L6EBU1"/>
<evidence type="ECO:0000313" key="1">
    <source>
        <dbReference type="EMBL" id="PWZ18421.1"/>
    </source>
</evidence>
<dbReference type="EMBL" id="NCVQ01000007">
    <property type="protein sequence ID" value="PWZ18421.1"/>
    <property type="molecule type" value="Genomic_DNA"/>
</dbReference>
<protein>
    <submittedName>
        <fullName evidence="1">Uncharacterized protein</fullName>
    </submittedName>
</protein>
<gene>
    <name evidence="1" type="ORF">Zm00014a_007889</name>
</gene>
<dbReference type="Proteomes" id="UP000251960">
    <property type="component" value="Chromosome 6"/>
</dbReference>
<dbReference type="EMBL" id="NCVQ01000007">
    <property type="protein sequence ID" value="PWZ18422.1"/>
    <property type="molecule type" value="Genomic_DNA"/>
</dbReference>
<accession>A0A3L6EBU1</accession>
<sequence length="55" mass="5845">MSAMIRWTLTFSRKVTIIPGMTESCTHMGSFGCSDSTSLDGLLAICLMLGGLQSS</sequence>
<organism evidence="1">
    <name type="scientific">Zea mays</name>
    <name type="common">Maize</name>
    <dbReference type="NCBI Taxonomy" id="4577"/>
    <lineage>
        <taxon>Eukaryota</taxon>
        <taxon>Viridiplantae</taxon>
        <taxon>Streptophyta</taxon>
        <taxon>Embryophyta</taxon>
        <taxon>Tracheophyta</taxon>
        <taxon>Spermatophyta</taxon>
        <taxon>Magnoliopsida</taxon>
        <taxon>Liliopsida</taxon>
        <taxon>Poales</taxon>
        <taxon>Poaceae</taxon>
        <taxon>PACMAD clade</taxon>
        <taxon>Panicoideae</taxon>
        <taxon>Andropogonodae</taxon>
        <taxon>Andropogoneae</taxon>
        <taxon>Tripsacinae</taxon>
        <taxon>Zea</taxon>
    </lineage>
</organism>
<comment type="caution">
    <text evidence="1">The sequence shown here is derived from an EMBL/GenBank/DDBJ whole genome shotgun (WGS) entry which is preliminary data.</text>
</comment>
<reference evidence="1 2" key="1">
    <citation type="journal article" date="2018" name="Nat. Genet.">
        <title>Extensive intraspecific gene order and gene structural variations between Mo17 and other maize genomes.</title>
        <authorList>
            <person name="Sun S."/>
            <person name="Zhou Y."/>
            <person name="Chen J."/>
            <person name="Shi J."/>
            <person name="Zhao H."/>
            <person name="Zhao H."/>
            <person name="Song W."/>
            <person name="Zhang M."/>
            <person name="Cui Y."/>
            <person name="Dong X."/>
            <person name="Liu H."/>
            <person name="Ma X."/>
            <person name="Jiao Y."/>
            <person name="Wang B."/>
            <person name="Wei X."/>
            <person name="Stein J.C."/>
            <person name="Glaubitz J.C."/>
            <person name="Lu F."/>
            <person name="Yu G."/>
            <person name="Liang C."/>
            <person name="Fengler K."/>
            <person name="Li B."/>
            <person name="Rafalski A."/>
            <person name="Schnable P.S."/>
            <person name="Ware D.H."/>
            <person name="Buckler E.S."/>
            <person name="Lai J."/>
        </authorList>
    </citation>
    <scope>NUCLEOTIDE SEQUENCE [LARGE SCALE GENOMIC DNA]</scope>
    <source>
        <strain evidence="2">cv. Missouri 17</strain>
        <tissue evidence="1">Seedling</tissue>
    </source>
</reference>